<feature type="domain" description="PPIase FKBP-type" evidence="8">
    <location>
        <begin position="257"/>
        <end position="363"/>
    </location>
</feature>
<dbReference type="PROSITE" id="PS50059">
    <property type="entry name" value="FKBP_PPIASE"/>
    <property type="match status" value="1"/>
</dbReference>
<comment type="caution">
    <text evidence="10">The sequence shown here is derived from an EMBL/GenBank/DDBJ whole genome shotgun (WGS) entry which is preliminary data.</text>
</comment>
<feature type="domain" description="PPIase cyclophilin-type" evidence="9">
    <location>
        <begin position="38"/>
        <end position="190"/>
    </location>
</feature>
<evidence type="ECO:0000313" key="11">
    <source>
        <dbReference type="Proteomes" id="UP001174839"/>
    </source>
</evidence>
<dbReference type="Pfam" id="PF00254">
    <property type="entry name" value="FKBP_C"/>
    <property type="match status" value="1"/>
</dbReference>
<dbReference type="InterPro" id="IPR020892">
    <property type="entry name" value="Cyclophilin-type_PPIase_CS"/>
</dbReference>
<dbReference type="CDD" id="cd00317">
    <property type="entry name" value="cyclophilin"/>
    <property type="match status" value="1"/>
</dbReference>
<evidence type="ECO:0000256" key="5">
    <source>
        <dbReference type="ARBA" id="ARBA00023235"/>
    </source>
</evidence>
<evidence type="ECO:0000313" key="10">
    <source>
        <dbReference type="EMBL" id="MDM9632048.1"/>
    </source>
</evidence>
<keyword evidence="7" id="KW-0732">Signal</keyword>
<comment type="similarity">
    <text evidence="2">Belongs to the cyclophilin-type PPIase family.</text>
</comment>
<dbReference type="PROSITE" id="PS00170">
    <property type="entry name" value="CSA_PPIASE_1"/>
    <property type="match status" value="1"/>
</dbReference>
<evidence type="ECO:0000259" key="8">
    <source>
        <dbReference type="PROSITE" id="PS50059"/>
    </source>
</evidence>
<evidence type="ECO:0000256" key="2">
    <source>
        <dbReference type="ARBA" id="ARBA00007365"/>
    </source>
</evidence>
<dbReference type="Proteomes" id="UP001174839">
    <property type="component" value="Unassembled WGS sequence"/>
</dbReference>
<dbReference type="InterPro" id="IPR029000">
    <property type="entry name" value="Cyclophilin-like_dom_sf"/>
</dbReference>
<feature type="signal peptide" evidence="7">
    <location>
        <begin position="1"/>
        <end position="23"/>
    </location>
</feature>
<dbReference type="PRINTS" id="PR00153">
    <property type="entry name" value="CSAPPISMRASE"/>
</dbReference>
<dbReference type="PANTHER" id="PTHR45625:SF4">
    <property type="entry name" value="PEPTIDYLPROLYL ISOMERASE DOMAIN AND WD REPEAT-CONTAINING PROTEIN 1"/>
    <property type="match status" value="1"/>
</dbReference>
<dbReference type="GO" id="GO:0003755">
    <property type="term" value="F:peptidyl-prolyl cis-trans isomerase activity"/>
    <property type="evidence" value="ECO:0007669"/>
    <property type="project" value="UniProtKB-EC"/>
</dbReference>
<comment type="catalytic activity">
    <reaction evidence="1 6">
        <text>[protein]-peptidylproline (omega=180) = [protein]-peptidylproline (omega=0)</text>
        <dbReference type="Rhea" id="RHEA:16237"/>
        <dbReference type="Rhea" id="RHEA-COMP:10747"/>
        <dbReference type="Rhea" id="RHEA-COMP:10748"/>
        <dbReference type="ChEBI" id="CHEBI:83833"/>
        <dbReference type="ChEBI" id="CHEBI:83834"/>
        <dbReference type="EC" id="5.2.1.8"/>
    </reaction>
</comment>
<dbReference type="InterPro" id="IPR002130">
    <property type="entry name" value="Cyclophilin-type_PPIase_dom"/>
</dbReference>
<dbReference type="EMBL" id="JAUDUY010000005">
    <property type="protein sequence ID" value="MDM9632048.1"/>
    <property type="molecule type" value="Genomic_DNA"/>
</dbReference>
<evidence type="ECO:0000256" key="1">
    <source>
        <dbReference type="ARBA" id="ARBA00000971"/>
    </source>
</evidence>
<dbReference type="PROSITE" id="PS50072">
    <property type="entry name" value="CSA_PPIASE_2"/>
    <property type="match status" value="1"/>
</dbReference>
<evidence type="ECO:0000259" key="9">
    <source>
        <dbReference type="PROSITE" id="PS50072"/>
    </source>
</evidence>
<dbReference type="SUPFAM" id="SSF50891">
    <property type="entry name" value="Cyclophilin-like"/>
    <property type="match status" value="1"/>
</dbReference>
<organism evidence="10 11">
    <name type="scientific">Robiginitalea aurantiaca</name>
    <dbReference type="NCBI Taxonomy" id="3056915"/>
    <lineage>
        <taxon>Bacteria</taxon>
        <taxon>Pseudomonadati</taxon>
        <taxon>Bacteroidota</taxon>
        <taxon>Flavobacteriia</taxon>
        <taxon>Flavobacteriales</taxon>
        <taxon>Flavobacteriaceae</taxon>
        <taxon>Robiginitalea</taxon>
    </lineage>
</organism>
<feature type="chain" id="PRO_5045172743" description="peptidylprolyl isomerase" evidence="7">
    <location>
        <begin position="24"/>
        <end position="364"/>
    </location>
</feature>
<dbReference type="Pfam" id="PF00160">
    <property type="entry name" value="Pro_isomerase"/>
    <property type="match status" value="1"/>
</dbReference>
<dbReference type="InterPro" id="IPR046357">
    <property type="entry name" value="PPIase_dom_sf"/>
</dbReference>
<name>A0ABT7WGR4_9FLAO</name>
<keyword evidence="5 6" id="KW-0413">Isomerase</keyword>
<accession>A0ABT7WGR4</accession>
<keyword evidence="11" id="KW-1185">Reference proteome</keyword>
<dbReference type="Gene3D" id="3.10.50.40">
    <property type="match status" value="1"/>
</dbReference>
<protein>
    <recommendedName>
        <fullName evidence="3 6">peptidylprolyl isomerase</fullName>
        <ecNumber evidence="3 6">5.2.1.8</ecNumber>
    </recommendedName>
</protein>
<proteinExistence type="inferred from homology"/>
<reference evidence="10" key="1">
    <citation type="submission" date="2023-06" db="EMBL/GenBank/DDBJ databases">
        <title>Robiginitalea aurantiacus sp. nov. and Algoriphagus sediminis sp. nov., isolated from coastal sediment.</title>
        <authorList>
            <person name="Zhou Z.Y."/>
            <person name="An J."/>
            <person name="Jia Y.W."/>
            <person name="Du Z.J."/>
        </authorList>
    </citation>
    <scope>NUCLEOTIDE SEQUENCE</scope>
    <source>
        <strain evidence="10">M39</strain>
    </source>
</reference>
<evidence type="ECO:0000256" key="7">
    <source>
        <dbReference type="SAM" id="SignalP"/>
    </source>
</evidence>
<gene>
    <name evidence="10" type="ORF">QU605_11220</name>
</gene>
<sequence length="364" mass="40008">MNKTAIILLMTIGLMWSCKSNYADLGDGLYVELQTTKGDVVLKLEQDKVPLTVANFVSLAEGTNPYVSEEFKGKPFYDGLIFHRVMPDFMIQGGDPLGNGTGNPGYRFKDEFNADLKHNAKGVLSMANGGPNTNGSQFFITVKETPWLDGVHSVFGKVIMGMDVVDSIVAVPTQPGDRPVDSVIMKKVTILRKGKEAKDFDALEILADYFAEEEAIQEKIRAYGQELIDQKSEAVELPSGLRYIVIKEGEGPKPSTGQRVSVNYAGWLENGTLIDTSVDSIARQFGKYEQLRSLHRGDFSPLTMVLTPDMQLFAGFKEAMLGMKAGDKWRIFVPPHLGYGSQGSGPIPPNANLVFDLEMLPLSE</sequence>
<evidence type="ECO:0000256" key="4">
    <source>
        <dbReference type="ARBA" id="ARBA00023110"/>
    </source>
</evidence>
<dbReference type="Gene3D" id="2.40.100.10">
    <property type="entry name" value="Cyclophilin-like"/>
    <property type="match status" value="1"/>
</dbReference>
<dbReference type="SUPFAM" id="SSF54534">
    <property type="entry name" value="FKBP-like"/>
    <property type="match status" value="1"/>
</dbReference>
<dbReference type="InterPro" id="IPR001179">
    <property type="entry name" value="PPIase_FKBP_dom"/>
</dbReference>
<keyword evidence="4 6" id="KW-0697">Rotamase</keyword>
<dbReference type="PANTHER" id="PTHR45625">
    <property type="entry name" value="PEPTIDYL-PROLYL CIS-TRANS ISOMERASE-RELATED"/>
    <property type="match status" value="1"/>
</dbReference>
<evidence type="ECO:0000256" key="3">
    <source>
        <dbReference type="ARBA" id="ARBA00013194"/>
    </source>
</evidence>
<dbReference type="InterPro" id="IPR044666">
    <property type="entry name" value="Cyclophilin_A-like"/>
</dbReference>
<dbReference type="RefSeq" id="WP_289725409.1">
    <property type="nucleotide sequence ID" value="NZ_JAUDUY010000005.1"/>
</dbReference>
<evidence type="ECO:0000256" key="6">
    <source>
        <dbReference type="PROSITE-ProRule" id="PRU00277"/>
    </source>
</evidence>
<dbReference type="EC" id="5.2.1.8" evidence="3 6"/>